<evidence type="ECO:0000256" key="2">
    <source>
        <dbReference type="ARBA" id="ARBA00007585"/>
    </source>
</evidence>
<feature type="region of interest" description="Disordered" evidence="6">
    <location>
        <begin position="903"/>
        <end position="934"/>
    </location>
</feature>
<evidence type="ECO:0000313" key="8">
    <source>
        <dbReference type="Proteomes" id="UP000250572"/>
    </source>
</evidence>
<evidence type="ECO:0000256" key="5">
    <source>
        <dbReference type="SAM" id="Coils"/>
    </source>
</evidence>
<dbReference type="GO" id="GO:0005737">
    <property type="term" value="C:cytoplasm"/>
    <property type="evidence" value="ECO:0007669"/>
    <property type="project" value="TreeGrafter"/>
</dbReference>
<evidence type="ECO:0000256" key="3">
    <source>
        <dbReference type="ARBA" id="ARBA00023054"/>
    </source>
</evidence>
<evidence type="ECO:0000256" key="4">
    <source>
        <dbReference type="ARBA" id="ARBA00023242"/>
    </source>
</evidence>
<feature type="region of interest" description="Disordered" evidence="6">
    <location>
        <begin position="463"/>
        <end position="508"/>
    </location>
</feature>
<gene>
    <name evidence="7" type="ORF">CCH79_00005833</name>
</gene>
<evidence type="ECO:0000256" key="1">
    <source>
        <dbReference type="ARBA" id="ARBA00004123"/>
    </source>
</evidence>
<feature type="compositionally biased region" description="Polar residues" evidence="6">
    <location>
        <begin position="26"/>
        <end position="49"/>
    </location>
</feature>
<protein>
    <recommendedName>
        <fullName evidence="9">Microtubule-associated tumor suppressor 1</fullName>
    </recommendedName>
</protein>
<feature type="compositionally biased region" description="Polar residues" evidence="6">
    <location>
        <begin position="574"/>
        <end position="583"/>
    </location>
</feature>
<reference evidence="7 8" key="1">
    <citation type="journal article" date="2018" name="G3 (Bethesda)">
        <title>A High-Quality Reference Genome for the Invasive Mosquitofish Gambusia affinis Using a Chicago Library.</title>
        <authorList>
            <person name="Hoffberg S.L."/>
            <person name="Troendle N.J."/>
            <person name="Glenn T.C."/>
            <person name="Mahmud O."/>
            <person name="Louha S."/>
            <person name="Chalopin D."/>
            <person name="Bennetzen J.L."/>
            <person name="Mauricio R."/>
        </authorList>
    </citation>
    <scope>NUCLEOTIDE SEQUENCE [LARGE SCALE GENOMIC DNA]</scope>
    <source>
        <strain evidence="7">NE01/NJP1002.9</strain>
        <tissue evidence="7">Muscle</tissue>
    </source>
</reference>
<comment type="caution">
    <text evidence="7">The sequence shown here is derived from an EMBL/GenBank/DDBJ whole genome shotgun (WGS) entry which is preliminary data.</text>
</comment>
<feature type="compositionally biased region" description="Polar residues" evidence="6">
    <location>
        <begin position="906"/>
        <end position="928"/>
    </location>
</feature>
<dbReference type="GO" id="GO:0005634">
    <property type="term" value="C:nucleus"/>
    <property type="evidence" value="ECO:0007669"/>
    <property type="project" value="UniProtKB-SubCell"/>
</dbReference>
<keyword evidence="8" id="KW-1185">Reference proteome</keyword>
<feature type="region of interest" description="Disordered" evidence="6">
    <location>
        <begin position="666"/>
        <end position="800"/>
    </location>
</feature>
<feature type="region of interest" description="Disordered" evidence="6">
    <location>
        <begin position="525"/>
        <end position="634"/>
    </location>
</feature>
<feature type="compositionally biased region" description="Basic and acidic residues" evidence="6">
    <location>
        <begin position="586"/>
        <end position="605"/>
    </location>
</feature>
<dbReference type="PANTHER" id="PTHR24200">
    <property type="entry name" value="TOUCAN, ISOFORM A"/>
    <property type="match status" value="1"/>
</dbReference>
<dbReference type="PANTHER" id="PTHR24200:SF7">
    <property type="entry name" value="MICROTUBULE-ASSOCIATED TUMOR SUPPRESSOR 1"/>
    <property type="match status" value="1"/>
</dbReference>
<dbReference type="STRING" id="33528.ENSGAFP00000002369"/>
<feature type="compositionally biased region" description="Basic and acidic residues" evidence="6">
    <location>
        <begin position="15"/>
        <end position="25"/>
    </location>
</feature>
<feature type="compositionally biased region" description="Polar residues" evidence="6">
    <location>
        <begin position="119"/>
        <end position="128"/>
    </location>
</feature>
<dbReference type="GO" id="GO:0008017">
    <property type="term" value="F:microtubule binding"/>
    <property type="evidence" value="ECO:0007669"/>
    <property type="project" value="TreeGrafter"/>
</dbReference>
<dbReference type="EMBL" id="NHOQ01001578">
    <property type="protein sequence ID" value="PWA23463.1"/>
    <property type="molecule type" value="Genomic_DNA"/>
</dbReference>
<feature type="coiled-coil region" evidence="5">
    <location>
        <begin position="959"/>
        <end position="1228"/>
    </location>
</feature>
<feature type="compositionally biased region" description="Polar residues" evidence="6">
    <location>
        <begin position="666"/>
        <end position="684"/>
    </location>
</feature>
<organism evidence="7 8">
    <name type="scientific">Gambusia affinis</name>
    <name type="common">Western mosquitofish</name>
    <name type="synonym">Heterandria affinis</name>
    <dbReference type="NCBI Taxonomy" id="33528"/>
    <lineage>
        <taxon>Eukaryota</taxon>
        <taxon>Metazoa</taxon>
        <taxon>Chordata</taxon>
        <taxon>Craniata</taxon>
        <taxon>Vertebrata</taxon>
        <taxon>Euteleostomi</taxon>
        <taxon>Actinopterygii</taxon>
        <taxon>Neopterygii</taxon>
        <taxon>Teleostei</taxon>
        <taxon>Neoteleostei</taxon>
        <taxon>Acanthomorphata</taxon>
        <taxon>Ovalentaria</taxon>
        <taxon>Atherinomorphae</taxon>
        <taxon>Cyprinodontiformes</taxon>
        <taxon>Poeciliidae</taxon>
        <taxon>Poeciliinae</taxon>
        <taxon>Gambusia</taxon>
    </lineage>
</organism>
<dbReference type="SUPFAM" id="SSF58113">
    <property type="entry name" value="Apolipoprotein A-I"/>
    <property type="match status" value="1"/>
</dbReference>
<dbReference type="InterPro" id="IPR051293">
    <property type="entry name" value="MTUS1/CCDC69"/>
</dbReference>
<keyword evidence="4" id="KW-0539">Nucleus</keyword>
<sequence>MDSEDVQACSTNVMDYRDVSRKTELESSPESTMAKTFNLSSDSFESSADTPPRDGQLSASPDSDGIPSLSEREARGSPYINTDHYLNEHSSVGNSHTSTSAQQDLLTVVISNMNETFINAPVNRSPNSQDKRLSRAHHGQTGPETDESFSKHGEQDDQNEEIASNVAGGEGQLSSSDASCCRCSGNGHISLSSGEMVVRSHISCLEDQSLVIFSSMEDSSVSPNAGSMSMALECIIPDACKASTEQETKESLGHPSLGVTFIQANSLENLNEEIDTSAFSSHVLLPNEGGLLSTFIFETPTDQTNQVKPSSADAELLPQVTEESTSELGKTFGSAVSGVQNSDGDIQTSTPVQCIASEMPDFYMSPFNENVDSPSLQLEKRKQIVVASKEHPVAGITPSICKVKKTELQKVPKSNIDTVKFKDLTRMAQQAAAPGTDKLQKTLQVKKNGDVNKKNTFRFTTAKDMGKNTGASSTSKTFDPIGQLKRATTSGLTGKSSHRCDAVSSPDLHPAVQDYVPEVQYSEGSFEGMPATTSQVSKESAQHAGGLSSTSAAEMLSSRRSQVDLKPTPKKGVSNKTGVSSGSAAGRDRMWARRYAEGLPKDKKGTQGVTAGFPASRDHGGKNATEGGNPKCPSQLKQVEEANSLANNSGEVKKISLVAEASKSAGAQLNENKSRSQHPGSPSQGRGAPLPHPPAAGPRLTPLSARSKQGALGMTGSRITRTVGKPQRSTSIEGSHKAVGTEETSTGSKLHQNAPKPPQTPGRSSLMGPPLVPVRPPRRIPGLSQDSKNTPVSGGAAQKSAPFKSSLLKAKLVSAPLRNNGSATLTAAPTSKGSSISAATPLKKTHYGRLVERTYCGIAMLWSPKLSLSIIHVRLTAKGLLRNIQLLSGCRRSPVVFKAVDKNKAKTVSRQHQQQPSQRAKASTSRTAAQDEKRERTIHQLKGLLTDGNCRFQALAIVLQQTLAQHDDATTQCRKLSQEMVSLKGELACSVHSSECLEREKEALRAALQDATRRLQEEHQQELADLEQKLQAVHKAEWDHLHLNYLEETNKYKTLMQQQMEELKANQEAMKEQLESSHEEQLQSVRQQHESSLEELRRVHTLELQSLEQELKDSEATLSAQIEELTVENNVLLEKLAAEKSRRRELVENTQKDSHTLYLEQELESLKVVLEIKNKQLHKQEKKLLDVGKLTDKKVQLDEMLIKVQQENEDLKARMERHAALSRQLSTEQALLQESLQKESKVNKRLSMENEELLWKLHNGDVGSPRRLSPSPTSPPPPFKLQSPRASGFFSSPPIAAGPCFQEAKATRVELSSWNEKPIESCQLEPRLFKD</sequence>
<keyword evidence="3 5" id="KW-0175">Coiled coil</keyword>
<feature type="region of interest" description="Disordered" evidence="6">
    <location>
        <begin position="1260"/>
        <end position="1288"/>
    </location>
</feature>
<dbReference type="Proteomes" id="UP000250572">
    <property type="component" value="Unassembled WGS sequence"/>
</dbReference>
<comment type="subcellular location">
    <subcellularLocation>
        <location evidence="1">Nucleus</location>
    </subcellularLocation>
</comment>
<name>A0A315VVK3_GAMAF</name>
<comment type="similarity">
    <text evidence="2">Belongs to the MTUS1 family.</text>
</comment>
<feature type="compositionally biased region" description="Polar residues" evidence="6">
    <location>
        <begin position="486"/>
        <end position="495"/>
    </location>
</feature>
<accession>A0A315VVK3</accession>
<feature type="region of interest" description="Disordered" evidence="6">
    <location>
        <begin position="1"/>
        <end position="73"/>
    </location>
</feature>
<feature type="region of interest" description="Disordered" evidence="6">
    <location>
        <begin position="119"/>
        <end position="158"/>
    </location>
</feature>
<evidence type="ECO:0000256" key="6">
    <source>
        <dbReference type="SAM" id="MobiDB-lite"/>
    </source>
</evidence>
<feature type="compositionally biased region" description="Polar residues" evidence="6">
    <location>
        <begin position="742"/>
        <end position="751"/>
    </location>
</feature>
<proteinExistence type="inferred from homology"/>
<evidence type="ECO:0000313" key="7">
    <source>
        <dbReference type="EMBL" id="PWA23463.1"/>
    </source>
</evidence>
<evidence type="ECO:0008006" key="9">
    <source>
        <dbReference type="Google" id="ProtNLM"/>
    </source>
</evidence>